<dbReference type="Pfam" id="PF07332">
    <property type="entry name" value="Phage_holin_3_6"/>
    <property type="match status" value="1"/>
</dbReference>
<accession>A0ABV9KE79</accession>
<feature type="compositionally biased region" description="Basic and acidic residues" evidence="1">
    <location>
        <begin position="118"/>
        <end position="135"/>
    </location>
</feature>
<dbReference type="Proteomes" id="UP001595973">
    <property type="component" value="Unassembled WGS sequence"/>
</dbReference>
<evidence type="ECO:0000256" key="2">
    <source>
        <dbReference type="SAM" id="Phobius"/>
    </source>
</evidence>
<protein>
    <submittedName>
        <fullName evidence="3">Phage holin family protein</fullName>
    </submittedName>
</protein>
<name>A0ABV9KE79_9RHOB</name>
<feature type="region of interest" description="Disordered" evidence="1">
    <location>
        <begin position="114"/>
        <end position="135"/>
    </location>
</feature>
<feature type="transmembrane region" description="Helical" evidence="2">
    <location>
        <begin position="79"/>
        <end position="100"/>
    </location>
</feature>
<reference evidence="4" key="1">
    <citation type="journal article" date="2019" name="Int. J. Syst. Evol. Microbiol.">
        <title>The Global Catalogue of Microorganisms (GCM) 10K type strain sequencing project: providing services to taxonomists for standard genome sequencing and annotation.</title>
        <authorList>
            <consortium name="The Broad Institute Genomics Platform"/>
            <consortium name="The Broad Institute Genome Sequencing Center for Infectious Disease"/>
            <person name="Wu L."/>
            <person name="Ma J."/>
        </authorList>
    </citation>
    <scope>NUCLEOTIDE SEQUENCE [LARGE SCALE GENOMIC DNA]</scope>
    <source>
        <strain evidence="4">CGMCC 4.7283</strain>
    </source>
</reference>
<evidence type="ECO:0000256" key="1">
    <source>
        <dbReference type="SAM" id="MobiDB-lite"/>
    </source>
</evidence>
<keyword evidence="2" id="KW-0472">Membrane</keyword>
<organism evidence="3 4">
    <name type="scientific">Seohaeicola nanhaiensis</name>
    <dbReference type="NCBI Taxonomy" id="1387282"/>
    <lineage>
        <taxon>Bacteria</taxon>
        <taxon>Pseudomonadati</taxon>
        <taxon>Pseudomonadota</taxon>
        <taxon>Alphaproteobacteria</taxon>
        <taxon>Rhodobacterales</taxon>
        <taxon>Roseobacteraceae</taxon>
        <taxon>Seohaeicola</taxon>
    </lineage>
</organism>
<keyword evidence="4" id="KW-1185">Reference proteome</keyword>
<comment type="caution">
    <text evidence="3">The sequence shown here is derived from an EMBL/GenBank/DDBJ whole genome shotgun (WGS) entry which is preliminary data.</text>
</comment>
<keyword evidence="2" id="KW-1133">Transmembrane helix</keyword>
<keyword evidence="2" id="KW-0812">Transmembrane</keyword>
<evidence type="ECO:0000313" key="3">
    <source>
        <dbReference type="EMBL" id="MFC4667956.1"/>
    </source>
</evidence>
<feature type="transmembrane region" description="Helical" evidence="2">
    <location>
        <begin position="45"/>
        <end position="73"/>
    </location>
</feature>
<gene>
    <name evidence="3" type="ORF">ACFO5X_05265</name>
</gene>
<dbReference type="EMBL" id="JBHSGI010000002">
    <property type="protein sequence ID" value="MFC4667956.1"/>
    <property type="molecule type" value="Genomic_DNA"/>
</dbReference>
<proteinExistence type="predicted"/>
<sequence>MEELPPRPASALLSDAIQALSDLVRGEIALAKAEMTDKFRQAGAGVGLVVAGAVVGLVALNTLAGAAVAGLVAQGIAPGWAGLIVAAGAAVLALVLIGLGRKALSPGNLMPRRTAKNVRRDATTVKETLNHDTPH</sequence>
<evidence type="ECO:0000313" key="4">
    <source>
        <dbReference type="Proteomes" id="UP001595973"/>
    </source>
</evidence>
<dbReference type="InterPro" id="IPR009937">
    <property type="entry name" value="Phage_holin_3_6"/>
</dbReference>
<dbReference type="RefSeq" id="WP_380716190.1">
    <property type="nucleotide sequence ID" value="NZ_JBHSGI010000002.1"/>
</dbReference>